<evidence type="ECO:0000313" key="9">
    <source>
        <dbReference type="EMBL" id="EXX87806.1"/>
    </source>
</evidence>
<comment type="caution">
    <text evidence="9">The sequence shown here is derived from an EMBL/GenBank/DDBJ whole genome shotgun (WGS) entry which is preliminary data.</text>
</comment>
<dbReference type="SUPFAM" id="SSF53822">
    <property type="entry name" value="Periplasmic binding protein-like I"/>
    <property type="match status" value="1"/>
</dbReference>
<dbReference type="AlphaFoldDB" id="A0A9W5S037"/>
<evidence type="ECO:0000256" key="6">
    <source>
        <dbReference type="ARBA" id="ARBA00023288"/>
    </source>
</evidence>
<dbReference type="Gene3D" id="3.40.50.2300">
    <property type="match status" value="2"/>
</dbReference>
<evidence type="ECO:0000256" key="7">
    <source>
        <dbReference type="SAM" id="SignalP"/>
    </source>
</evidence>
<dbReference type="PANTHER" id="PTHR34296">
    <property type="entry name" value="TRANSCRIPTIONAL ACTIVATOR PROTEIN MED"/>
    <property type="match status" value="1"/>
</dbReference>
<keyword evidence="4 7" id="KW-0732">Signal</keyword>
<name>A0A9W5S037_9BACL</name>
<dbReference type="PRINTS" id="PR01733">
    <property type="entry name" value="LIPPROTEIN48"/>
</dbReference>
<feature type="signal peptide" evidence="7">
    <location>
        <begin position="1"/>
        <end position="21"/>
    </location>
</feature>
<gene>
    <name evidence="9" type="ORF">BG53_03395</name>
</gene>
<proteinExistence type="inferred from homology"/>
<keyword evidence="5" id="KW-0472">Membrane</keyword>
<comment type="subcellular location">
    <subcellularLocation>
        <location evidence="1">Cell membrane</location>
        <topology evidence="1">Lipid-anchor</topology>
    </subcellularLocation>
</comment>
<keyword evidence="6" id="KW-0449">Lipoprotein</keyword>
<evidence type="ECO:0000256" key="1">
    <source>
        <dbReference type="ARBA" id="ARBA00004193"/>
    </source>
</evidence>
<dbReference type="InterPro" id="IPR050957">
    <property type="entry name" value="BMP_lipoprotein"/>
</dbReference>
<dbReference type="Pfam" id="PF02608">
    <property type="entry name" value="Bmp"/>
    <property type="match status" value="1"/>
</dbReference>
<sequence>MKMKRRSGMLAVLVLLMGLLAACGGSNNGANGGTNGAAGGEGNAAEQPKADFKVGMVTDAGTIDDKSFNQGTWEGILRATEELGLENKYLKPTGTTEADYTKEIGNLYDAGFKFIVTPGFKFETAIFKAQEKYKDAKFVLIDGAPKDDKGNAAVGENTVSIFFAEQESGFLAGVATSVQIKEGDVGFIGGMEIPPVQKFNWGFQQGVKYANDNLGTKVAIKKENVIYEGTFSNVAGGGQLAASMYDRGVKVIFAAAGGVGVGAIDEAKKRAADGKEAWIVGVDVDQYADGEYATGKSIILTSAMKKIDQAAYDMIAAEAKGEFPGGQTLIFDAKNDGVGLPAENPNLSEEAVAKSKEVFEKLKAGEITVAAEQGDLIK</sequence>
<dbReference type="EMBL" id="JFHU01000143">
    <property type="protein sequence ID" value="EXX87806.1"/>
    <property type="molecule type" value="Genomic_DNA"/>
</dbReference>
<dbReference type="InterPro" id="IPR028082">
    <property type="entry name" value="Peripla_BP_I"/>
</dbReference>
<organism evidence="9 10">
    <name type="scientific">Paenibacillus darwinianus</name>
    <dbReference type="NCBI Taxonomy" id="1380763"/>
    <lineage>
        <taxon>Bacteria</taxon>
        <taxon>Bacillati</taxon>
        <taxon>Bacillota</taxon>
        <taxon>Bacilli</taxon>
        <taxon>Bacillales</taxon>
        <taxon>Paenibacillaceae</taxon>
        <taxon>Paenibacillus</taxon>
    </lineage>
</organism>
<evidence type="ECO:0000256" key="3">
    <source>
        <dbReference type="ARBA" id="ARBA00022475"/>
    </source>
</evidence>
<dbReference type="InterPro" id="IPR008107">
    <property type="entry name" value="Mycoplasma_p48"/>
</dbReference>
<dbReference type="PROSITE" id="PS51257">
    <property type="entry name" value="PROKAR_LIPOPROTEIN"/>
    <property type="match status" value="1"/>
</dbReference>
<comment type="similarity">
    <text evidence="2">Belongs to the BMP lipoprotein family.</text>
</comment>
<dbReference type="PANTHER" id="PTHR34296:SF2">
    <property type="entry name" value="ABC TRANSPORTER GUANOSINE-BINDING PROTEIN NUPN"/>
    <property type="match status" value="1"/>
</dbReference>
<protein>
    <submittedName>
        <fullName evidence="9">Membrane protein</fullName>
    </submittedName>
</protein>
<accession>A0A9W5S037</accession>
<evidence type="ECO:0000256" key="2">
    <source>
        <dbReference type="ARBA" id="ARBA00008610"/>
    </source>
</evidence>
<evidence type="ECO:0000259" key="8">
    <source>
        <dbReference type="Pfam" id="PF02608"/>
    </source>
</evidence>
<dbReference type="Proteomes" id="UP000053750">
    <property type="component" value="Unassembled WGS sequence"/>
</dbReference>
<feature type="domain" description="ABC transporter substrate-binding protein PnrA-like" evidence="8">
    <location>
        <begin position="53"/>
        <end position="372"/>
    </location>
</feature>
<feature type="chain" id="PRO_5040887593" evidence="7">
    <location>
        <begin position="22"/>
        <end position="378"/>
    </location>
</feature>
<reference evidence="9 10" key="1">
    <citation type="submission" date="2014-02" db="EMBL/GenBank/DDBJ databases">
        <title>Genome sequence of Paenibacillus darwinianus reveals adaptive mechanisms for survival in Antarctic soils.</title>
        <authorList>
            <person name="Dsouza M."/>
            <person name="Taylor M.W."/>
            <person name="Turner S.J."/>
            <person name="Aislabie J."/>
        </authorList>
    </citation>
    <scope>NUCLEOTIDE SEQUENCE [LARGE SCALE GENOMIC DNA]</scope>
    <source>
        <strain evidence="9 10">CE1</strain>
    </source>
</reference>
<evidence type="ECO:0000313" key="10">
    <source>
        <dbReference type="Proteomes" id="UP000053750"/>
    </source>
</evidence>
<evidence type="ECO:0000256" key="5">
    <source>
        <dbReference type="ARBA" id="ARBA00023136"/>
    </source>
</evidence>
<evidence type="ECO:0000256" key="4">
    <source>
        <dbReference type="ARBA" id="ARBA00022729"/>
    </source>
</evidence>
<keyword evidence="3" id="KW-1003">Cell membrane</keyword>
<keyword evidence="10" id="KW-1185">Reference proteome</keyword>
<dbReference type="InterPro" id="IPR003760">
    <property type="entry name" value="PnrA-like"/>
</dbReference>
<dbReference type="CDD" id="cd06354">
    <property type="entry name" value="PBP1_PrnA-like"/>
    <property type="match status" value="1"/>
</dbReference>
<dbReference type="GO" id="GO:0005886">
    <property type="term" value="C:plasma membrane"/>
    <property type="evidence" value="ECO:0007669"/>
    <property type="project" value="UniProtKB-SubCell"/>
</dbReference>